<dbReference type="InterPro" id="IPR029063">
    <property type="entry name" value="SAM-dependent_MTases_sf"/>
</dbReference>
<dbReference type="PROSITE" id="PS00092">
    <property type="entry name" value="N6_MTASE"/>
    <property type="match status" value="1"/>
</dbReference>
<evidence type="ECO:0000256" key="5">
    <source>
        <dbReference type="ARBA" id="ARBA00022603"/>
    </source>
</evidence>
<feature type="region of interest" description="Disordered" evidence="9">
    <location>
        <begin position="1"/>
        <end position="22"/>
    </location>
</feature>
<dbReference type="Gene3D" id="3.40.50.150">
    <property type="entry name" value="Vaccinia Virus protein VP39"/>
    <property type="match status" value="1"/>
</dbReference>
<keyword evidence="5 8" id="KW-0489">Methyltransferase</keyword>
<keyword evidence="6 8" id="KW-0808">Transferase</keyword>
<dbReference type="GO" id="GO:0003676">
    <property type="term" value="F:nucleic acid binding"/>
    <property type="evidence" value="ECO:0007669"/>
    <property type="project" value="InterPro"/>
</dbReference>
<dbReference type="Pfam" id="PF03602">
    <property type="entry name" value="Cons_hypoth95"/>
    <property type="match status" value="1"/>
</dbReference>
<dbReference type="EC" id="2.1.1.171" evidence="3 8"/>
<evidence type="ECO:0000256" key="1">
    <source>
        <dbReference type="ARBA" id="ARBA00002649"/>
    </source>
</evidence>
<gene>
    <name evidence="10" type="primary">rsmD</name>
    <name evidence="10" type="ORF">FHK82_10920</name>
</gene>
<organism evidence="10 11">
    <name type="scientific">Sedimenticola thiotaurini</name>
    <dbReference type="NCBI Taxonomy" id="1543721"/>
    <lineage>
        <taxon>Bacteria</taxon>
        <taxon>Pseudomonadati</taxon>
        <taxon>Pseudomonadota</taxon>
        <taxon>Gammaproteobacteria</taxon>
        <taxon>Chromatiales</taxon>
        <taxon>Sedimenticolaceae</taxon>
        <taxon>Sedimenticola</taxon>
    </lineage>
</organism>
<dbReference type="AlphaFoldDB" id="A0A558CZH9"/>
<evidence type="ECO:0000256" key="4">
    <source>
        <dbReference type="ARBA" id="ARBA00013682"/>
    </source>
</evidence>
<keyword evidence="8" id="KW-0949">S-adenosyl-L-methionine</keyword>
<proteinExistence type="inferred from homology"/>
<comment type="catalytic activity">
    <reaction evidence="7 8">
        <text>guanosine(966) in 16S rRNA + S-adenosyl-L-methionine = N(2)-methylguanosine(966) in 16S rRNA + S-adenosyl-L-homocysteine + H(+)</text>
        <dbReference type="Rhea" id="RHEA:23548"/>
        <dbReference type="Rhea" id="RHEA-COMP:10211"/>
        <dbReference type="Rhea" id="RHEA-COMP:10212"/>
        <dbReference type="ChEBI" id="CHEBI:15378"/>
        <dbReference type="ChEBI" id="CHEBI:57856"/>
        <dbReference type="ChEBI" id="CHEBI:59789"/>
        <dbReference type="ChEBI" id="CHEBI:74269"/>
        <dbReference type="ChEBI" id="CHEBI:74481"/>
        <dbReference type="EC" id="2.1.1.171"/>
    </reaction>
</comment>
<name>A0A558CZH9_9GAMM</name>
<evidence type="ECO:0000256" key="8">
    <source>
        <dbReference type="PIRNR" id="PIRNR004553"/>
    </source>
</evidence>
<evidence type="ECO:0000256" key="6">
    <source>
        <dbReference type="ARBA" id="ARBA00022679"/>
    </source>
</evidence>
<dbReference type="PANTHER" id="PTHR43542:SF1">
    <property type="entry name" value="METHYLTRANSFERASE"/>
    <property type="match status" value="1"/>
</dbReference>
<evidence type="ECO:0000313" key="10">
    <source>
        <dbReference type="EMBL" id="TVT54184.1"/>
    </source>
</evidence>
<reference evidence="10 11" key="1">
    <citation type="submission" date="2019-07" db="EMBL/GenBank/DDBJ databases">
        <title>The pathways for chlorine oxyanion respiration interact through the shared metabolite chlorate.</title>
        <authorList>
            <person name="Barnum T.P."/>
            <person name="Cheng Y."/>
            <person name="Hill K.A."/>
            <person name="Lucas L.N."/>
            <person name="Carlson H.K."/>
            <person name="Coates J.D."/>
        </authorList>
    </citation>
    <scope>NUCLEOTIDE SEQUENCE [LARGE SCALE GENOMIC DNA]</scope>
    <source>
        <strain evidence="10">BK-3</strain>
    </source>
</reference>
<comment type="similarity">
    <text evidence="2 8">Belongs to the methyltransferase superfamily. RsmD family.</text>
</comment>
<dbReference type="NCBIfam" id="TIGR00095">
    <property type="entry name" value="16S rRNA (guanine(966)-N(2))-methyltransferase RsmD"/>
    <property type="match status" value="1"/>
</dbReference>
<evidence type="ECO:0000256" key="3">
    <source>
        <dbReference type="ARBA" id="ARBA00012141"/>
    </source>
</evidence>
<protein>
    <recommendedName>
        <fullName evidence="4 8">Ribosomal RNA small subunit methyltransferase D</fullName>
        <ecNumber evidence="3 8">2.1.1.171</ecNumber>
    </recommendedName>
</protein>
<dbReference type="GO" id="GO:0052913">
    <property type="term" value="F:16S rRNA (guanine(966)-N(2))-methyltransferase activity"/>
    <property type="evidence" value="ECO:0007669"/>
    <property type="project" value="UniProtKB-EC"/>
</dbReference>
<comment type="caution">
    <text evidence="10">The sequence shown here is derived from an EMBL/GenBank/DDBJ whole genome shotgun (WGS) entry which is preliminary data.</text>
</comment>
<dbReference type="InterPro" id="IPR002052">
    <property type="entry name" value="DNA_methylase_N6_adenine_CS"/>
</dbReference>
<dbReference type="PIRSF" id="PIRSF004553">
    <property type="entry name" value="CHP00095"/>
    <property type="match status" value="1"/>
</dbReference>
<dbReference type="SUPFAM" id="SSF53335">
    <property type="entry name" value="S-adenosyl-L-methionine-dependent methyltransferases"/>
    <property type="match status" value="1"/>
</dbReference>
<comment type="function">
    <text evidence="1 8">Specifically methylates the guanine in position 966 of 16S rRNA in the assembled 30S particle.</text>
</comment>
<dbReference type="EMBL" id="VMRY01000043">
    <property type="protein sequence ID" value="TVT54184.1"/>
    <property type="molecule type" value="Genomic_DNA"/>
</dbReference>
<dbReference type="InterPro" id="IPR004398">
    <property type="entry name" value="RNA_MeTrfase_RsmD"/>
</dbReference>
<dbReference type="Proteomes" id="UP000317355">
    <property type="component" value="Unassembled WGS sequence"/>
</dbReference>
<sequence>MSRKRTQSTKSRQPAGRRPGQTNRLRIIGGEHRGRQLVFPDSQGLRPTSDRTRETLFNWLQPMLPGAACLDLFAGSGALGFEAASRGAGRVTLLEQNPKVFHRLQENQQLLRLNQLAIQQGDALSWLEQPAVAFDIVFLDPPFADHLLTECCQKLDQNGWLASDPRIYLEWDLKGPSPELPANWRPLKQKKAGQVVYALYTRSADNG</sequence>
<evidence type="ECO:0000256" key="2">
    <source>
        <dbReference type="ARBA" id="ARBA00005269"/>
    </source>
</evidence>
<evidence type="ECO:0000256" key="9">
    <source>
        <dbReference type="SAM" id="MobiDB-lite"/>
    </source>
</evidence>
<accession>A0A558CZH9</accession>
<evidence type="ECO:0000313" key="11">
    <source>
        <dbReference type="Proteomes" id="UP000317355"/>
    </source>
</evidence>
<evidence type="ECO:0000256" key="7">
    <source>
        <dbReference type="ARBA" id="ARBA00048326"/>
    </source>
</evidence>
<dbReference type="CDD" id="cd02440">
    <property type="entry name" value="AdoMet_MTases"/>
    <property type="match status" value="1"/>
</dbReference>
<dbReference type="PANTHER" id="PTHR43542">
    <property type="entry name" value="METHYLTRANSFERASE"/>
    <property type="match status" value="1"/>
</dbReference>
<keyword evidence="8" id="KW-0698">rRNA processing</keyword>